<dbReference type="InterPro" id="IPR023375">
    <property type="entry name" value="ADC_dom_sf"/>
</dbReference>
<dbReference type="RefSeq" id="WP_345421092.1">
    <property type="nucleotide sequence ID" value="NZ_BAABGT010000062.1"/>
</dbReference>
<evidence type="ECO:0000313" key="1">
    <source>
        <dbReference type="EMBL" id="GAA4550896.1"/>
    </source>
</evidence>
<gene>
    <name evidence="1" type="ORF">GCM10023175_41810</name>
</gene>
<proteinExistence type="predicted"/>
<evidence type="ECO:0008006" key="3">
    <source>
        <dbReference type="Google" id="ProtNLM"/>
    </source>
</evidence>
<dbReference type="Gene3D" id="2.40.400.10">
    <property type="entry name" value="Acetoacetate decarboxylase-like"/>
    <property type="match status" value="1"/>
</dbReference>
<sequence>MGVEIQGRRIDFPVRIGDAGAACAVYPVRRARAAALTGGFTPFSLGPRAFAVVGLVRYRVNDLGVYDELALAFPVRYGGRVGVHITQLPVTEEFTREAGSTLWGLPKWLGEAELEIDGGRATGHLAHAGRHVVTAAISALLPLPFPVRGGVTAFAHRDGAVLASPVRARMRGIRLGLGATVVPGEGHPMAAELRSLHLGRPLVTAIVEHLAFDMDPAVVS</sequence>
<dbReference type="InterPro" id="IPR010451">
    <property type="entry name" value="Acetoacetate_decarboxylase"/>
</dbReference>
<keyword evidence="2" id="KW-1185">Reference proteome</keyword>
<reference evidence="2" key="1">
    <citation type="journal article" date="2019" name="Int. J. Syst. Evol. Microbiol.">
        <title>The Global Catalogue of Microorganisms (GCM) 10K type strain sequencing project: providing services to taxonomists for standard genome sequencing and annotation.</title>
        <authorList>
            <consortium name="The Broad Institute Genomics Platform"/>
            <consortium name="The Broad Institute Genome Sequencing Center for Infectious Disease"/>
            <person name="Wu L."/>
            <person name="Ma J."/>
        </authorList>
    </citation>
    <scope>NUCLEOTIDE SEQUENCE [LARGE SCALE GENOMIC DNA]</scope>
    <source>
        <strain evidence="2">JCM 17906</strain>
    </source>
</reference>
<protein>
    <recommendedName>
        <fullName evidence="3">Acetoacetate decarboxylase</fullName>
    </recommendedName>
</protein>
<dbReference type="Pfam" id="PF06314">
    <property type="entry name" value="ADC"/>
    <property type="match status" value="1"/>
</dbReference>
<dbReference type="Proteomes" id="UP001501598">
    <property type="component" value="Unassembled WGS sequence"/>
</dbReference>
<comment type="caution">
    <text evidence="1">The sequence shown here is derived from an EMBL/GenBank/DDBJ whole genome shotgun (WGS) entry which is preliminary data.</text>
</comment>
<organism evidence="1 2">
    <name type="scientific">Pseudonocardia xishanensis</name>
    <dbReference type="NCBI Taxonomy" id="630995"/>
    <lineage>
        <taxon>Bacteria</taxon>
        <taxon>Bacillati</taxon>
        <taxon>Actinomycetota</taxon>
        <taxon>Actinomycetes</taxon>
        <taxon>Pseudonocardiales</taxon>
        <taxon>Pseudonocardiaceae</taxon>
        <taxon>Pseudonocardia</taxon>
    </lineage>
</organism>
<evidence type="ECO:0000313" key="2">
    <source>
        <dbReference type="Proteomes" id="UP001501598"/>
    </source>
</evidence>
<dbReference type="SUPFAM" id="SSF160104">
    <property type="entry name" value="Acetoacetate decarboxylase-like"/>
    <property type="match status" value="1"/>
</dbReference>
<name>A0ABP8RWC8_9PSEU</name>
<dbReference type="EMBL" id="BAABGT010000062">
    <property type="protein sequence ID" value="GAA4550896.1"/>
    <property type="molecule type" value="Genomic_DNA"/>
</dbReference>
<accession>A0ABP8RWC8</accession>